<dbReference type="InterPro" id="IPR024079">
    <property type="entry name" value="MetalloPept_cat_dom_sf"/>
</dbReference>
<dbReference type="SUPFAM" id="SSF55486">
    <property type="entry name" value="Metalloproteases ('zincins'), catalytic domain"/>
    <property type="match status" value="1"/>
</dbReference>
<protein>
    <submittedName>
        <fullName evidence="1">Zinc-dependent peptidase</fullName>
    </submittedName>
</protein>
<accession>A0A5B8XW60</accession>
<dbReference type="RefSeq" id="WP_146962644.1">
    <property type="nucleotide sequence ID" value="NZ_CP042467.1"/>
</dbReference>
<proteinExistence type="predicted"/>
<evidence type="ECO:0000313" key="1">
    <source>
        <dbReference type="EMBL" id="QED29411.1"/>
    </source>
</evidence>
<evidence type="ECO:0000313" key="2">
    <source>
        <dbReference type="Proteomes" id="UP000321595"/>
    </source>
</evidence>
<dbReference type="KEGG" id="bbae:FRD01_19665"/>
<keyword evidence="2" id="KW-1185">Reference proteome</keyword>
<dbReference type="GO" id="GO:0008237">
    <property type="term" value="F:metallopeptidase activity"/>
    <property type="evidence" value="ECO:0007669"/>
    <property type="project" value="InterPro"/>
</dbReference>
<dbReference type="GO" id="GO:0004177">
    <property type="term" value="F:aminopeptidase activity"/>
    <property type="evidence" value="ECO:0007669"/>
    <property type="project" value="TreeGrafter"/>
</dbReference>
<reference evidence="1 2" key="1">
    <citation type="submission" date="2019-08" db="EMBL/GenBank/DDBJ databases">
        <authorList>
            <person name="Liang Q."/>
        </authorList>
    </citation>
    <scope>NUCLEOTIDE SEQUENCE [LARGE SCALE GENOMIC DNA]</scope>
    <source>
        <strain evidence="1 2">V1718</strain>
    </source>
</reference>
<dbReference type="PANTHER" id="PTHR30164">
    <property type="entry name" value="MTFA PEPTIDASE"/>
    <property type="match status" value="1"/>
</dbReference>
<dbReference type="CDD" id="cd20169">
    <property type="entry name" value="Peptidase_M90_mtfA"/>
    <property type="match status" value="1"/>
</dbReference>
<gene>
    <name evidence="1" type="ORF">FRD01_19665</name>
</gene>
<dbReference type="EMBL" id="CP042467">
    <property type="protein sequence ID" value="QED29411.1"/>
    <property type="molecule type" value="Genomic_DNA"/>
</dbReference>
<dbReference type="InterPro" id="IPR042252">
    <property type="entry name" value="MtfA_N"/>
</dbReference>
<dbReference type="AlphaFoldDB" id="A0A5B8XW60"/>
<dbReference type="InterPro" id="IPR010384">
    <property type="entry name" value="MtfA_fam"/>
</dbReference>
<dbReference type="OrthoDB" id="9786424at2"/>
<organism evidence="1 2">
    <name type="scientific">Microvenator marinus</name>
    <dbReference type="NCBI Taxonomy" id="2600177"/>
    <lineage>
        <taxon>Bacteria</taxon>
        <taxon>Deltaproteobacteria</taxon>
        <taxon>Bradymonadales</taxon>
        <taxon>Microvenatoraceae</taxon>
        <taxon>Microvenator</taxon>
    </lineage>
</organism>
<dbReference type="Gene3D" id="1.10.472.150">
    <property type="entry name" value="Glucose-regulated metallo-peptidase M90, N-terminal domain"/>
    <property type="match status" value="1"/>
</dbReference>
<dbReference type="PANTHER" id="PTHR30164:SF2">
    <property type="entry name" value="PROTEIN MTFA"/>
    <property type="match status" value="1"/>
</dbReference>
<sequence>MSPILRLRQWWWSRYANEAFPDAWLEILEDRVDFFDAIPADEKKAFLKHLQVFINGRKWFGAAGLEITDEMKVVVAASAARMSRNMGIETWRSLGSVIIYPKGFRPPDGGHTLGQATRLGSIVLSWDSVVRGIEIPTDGHDVTIHELAHVLDLKGDHIFDGVPDIDGRVAYGVWARVLGEHYDKLVDGKTKTRLLDDYGAQSPAEFFAVVSEVFFEKPRQLKKHKPDLYRVLKKYYRIDPA</sequence>
<dbReference type="Gene3D" id="3.40.390.10">
    <property type="entry name" value="Collagenase (Catalytic Domain)"/>
    <property type="match status" value="1"/>
</dbReference>
<dbReference type="Pfam" id="PF06167">
    <property type="entry name" value="Peptidase_M90"/>
    <property type="match status" value="1"/>
</dbReference>
<dbReference type="Proteomes" id="UP000321595">
    <property type="component" value="Chromosome"/>
</dbReference>
<name>A0A5B8XW60_9DELT</name>
<dbReference type="GO" id="GO:0005829">
    <property type="term" value="C:cytosol"/>
    <property type="evidence" value="ECO:0007669"/>
    <property type="project" value="TreeGrafter"/>
</dbReference>